<evidence type="ECO:0000256" key="1">
    <source>
        <dbReference type="SAM" id="Phobius"/>
    </source>
</evidence>
<feature type="transmembrane region" description="Helical" evidence="1">
    <location>
        <begin position="296"/>
        <end position="323"/>
    </location>
</feature>
<feature type="transmembrane region" description="Helical" evidence="1">
    <location>
        <begin position="264"/>
        <end position="284"/>
    </location>
</feature>
<dbReference type="Pfam" id="PF01757">
    <property type="entry name" value="Acyl_transf_3"/>
    <property type="match status" value="1"/>
</dbReference>
<feature type="transmembrane region" description="Helical" evidence="1">
    <location>
        <begin position="412"/>
        <end position="434"/>
    </location>
</feature>
<accession>A0A935IL82</accession>
<proteinExistence type="predicted"/>
<feature type="transmembrane region" description="Helical" evidence="1">
    <location>
        <begin position="189"/>
        <end position="207"/>
    </location>
</feature>
<keyword evidence="1" id="KW-0472">Membrane</keyword>
<feature type="transmembrane region" description="Helical" evidence="1">
    <location>
        <begin position="219"/>
        <end position="244"/>
    </location>
</feature>
<evidence type="ECO:0000313" key="4">
    <source>
        <dbReference type="EMBL" id="MBL0002896.1"/>
    </source>
</evidence>
<name>A0A935IL82_9MICO</name>
<feature type="transmembrane region" description="Helical" evidence="1">
    <location>
        <begin position="55"/>
        <end position="79"/>
    </location>
</feature>
<evidence type="ECO:0000259" key="2">
    <source>
        <dbReference type="Pfam" id="PF01757"/>
    </source>
</evidence>
<dbReference type="EMBL" id="JADKGK010000005">
    <property type="protein sequence ID" value="MBL0002896.1"/>
    <property type="molecule type" value="Genomic_DNA"/>
</dbReference>
<feature type="domain" description="Acyltransferase 3" evidence="2">
    <location>
        <begin position="11"/>
        <end position="360"/>
    </location>
</feature>
<feature type="transmembrane region" description="Helical" evidence="1">
    <location>
        <begin position="100"/>
        <end position="118"/>
    </location>
</feature>
<feature type="transmembrane region" description="Helical" evidence="1">
    <location>
        <begin position="343"/>
        <end position="362"/>
    </location>
</feature>
<gene>
    <name evidence="3" type="ORF">IPI13_13710</name>
    <name evidence="4" type="ORF">IPP00_02505</name>
</gene>
<keyword evidence="3" id="KW-0012">Acyltransferase</keyword>
<sequence length="445" mass="46900">MAAATPADRDRWADALRVGSLLVVIVGHWLMVAVTPTGEITNTLDLIPRLQPVTWVLQVMPLFFLVGGVAHAHSLGSLARRGGTGPGGYAAFIRARAARLLRPTLAFLAVWVLLGVIADRTGLTSGSSWQAALVVAALVMVPQLLWFVGIYLAVAAFAPALYRAHGRWGLWAVVALCSAALLVDLARFGAGLGILGNLNFALVWLALHQCGFAWRDGSLTNGVAFVLVGVGVSGLALSIAVGPYPVSMVGLPGDEISNMSPPTVALLCQGLALIGIAALARGPMARVLARPRVWRGVVTAGAFAMTAFLWHLTALLFTLLSAWALGILLPEVGSAAWWWSRPVWFAVLAIPTAALVAIFIRFDRGPRSAAGVVTGQPRWVDWVAVAGVIVTVFGILMVSIVGVDILGNRAQFFLFGMLTPGQAFLVLLVGLGLLRLAAPRAVSRT</sequence>
<feature type="transmembrane region" description="Helical" evidence="1">
    <location>
        <begin position="15"/>
        <end position="35"/>
    </location>
</feature>
<feature type="transmembrane region" description="Helical" evidence="1">
    <location>
        <begin position="382"/>
        <end position="406"/>
    </location>
</feature>
<protein>
    <submittedName>
        <fullName evidence="3">Acyltransferase</fullName>
    </submittedName>
</protein>
<keyword evidence="3" id="KW-0808">Transferase</keyword>
<dbReference type="AlphaFoldDB" id="A0A935IL82"/>
<keyword evidence="1" id="KW-1133">Transmembrane helix</keyword>
<evidence type="ECO:0000313" key="5">
    <source>
        <dbReference type="Proteomes" id="UP000726105"/>
    </source>
</evidence>
<dbReference type="GO" id="GO:0016747">
    <property type="term" value="F:acyltransferase activity, transferring groups other than amino-acyl groups"/>
    <property type="evidence" value="ECO:0007669"/>
    <property type="project" value="InterPro"/>
</dbReference>
<feature type="transmembrane region" description="Helical" evidence="1">
    <location>
        <begin position="166"/>
        <end position="183"/>
    </location>
</feature>
<evidence type="ECO:0000313" key="3">
    <source>
        <dbReference type="EMBL" id="MBK7274169.1"/>
    </source>
</evidence>
<comment type="caution">
    <text evidence="3">The sequence shown here is derived from an EMBL/GenBank/DDBJ whole genome shotgun (WGS) entry which is preliminary data.</text>
</comment>
<organism evidence="3 5">
    <name type="scientific">Candidatus Phosphoribacter hodrii</name>
    <dbReference type="NCBI Taxonomy" id="2953743"/>
    <lineage>
        <taxon>Bacteria</taxon>
        <taxon>Bacillati</taxon>
        <taxon>Actinomycetota</taxon>
        <taxon>Actinomycetes</taxon>
        <taxon>Micrococcales</taxon>
        <taxon>Dermatophilaceae</taxon>
        <taxon>Candidatus Phosphoribacter</taxon>
    </lineage>
</organism>
<keyword evidence="1" id="KW-0812">Transmembrane</keyword>
<dbReference type="Proteomes" id="UP000886632">
    <property type="component" value="Unassembled WGS sequence"/>
</dbReference>
<dbReference type="EMBL" id="JADJIB010000005">
    <property type="protein sequence ID" value="MBK7274169.1"/>
    <property type="molecule type" value="Genomic_DNA"/>
</dbReference>
<dbReference type="InterPro" id="IPR002656">
    <property type="entry name" value="Acyl_transf_3_dom"/>
</dbReference>
<dbReference type="Proteomes" id="UP000726105">
    <property type="component" value="Unassembled WGS sequence"/>
</dbReference>
<feature type="transmembrane region" description="Helical" evidence="1">
    <location>
        <begin position="130"/>
        <end position="154"/>
    </location>
</feature>
<reference evidence="3 5" key="1">
    <citation type="submission" date="2020-10" db="EMBL/GenBank/DDBJ databases">
        <title>Connecting structure to function with the recovery of over 1000 high-quality activated sludge metagenome-assembled genomes encoding full-length rRNA genes using long-read sequencing.</title>
        <authorList>
            <person name="Singleton C.M."/>
            <person name="Petriglieri F."/>
            <person name="Kristensen J.M."/>
            <person name="Kirkegaard R.H."/>
            <person name="Michaelsen T.Y."/>
            <person name="Andersen M.H."/>
            <person name="Karst S.M."/>
            <person name="Dueholm M.S."/>
            <person name="Nielsen P.H."/>
            <person name="Albertsen M."/>
        </authorList>
    </citation>
    <scope>NUCLEOTIDE SEQUENCE [LARGE SCALE GENOMIC DNA]</scope>
    <source>
        <strain evidence="3">Ega_18-Q3-R5-49_MAXAC.001</strain>
        <strain evidence="4">Ribe_18-Q3-R11-54_MAXAC.001</strain>
    </source>
</reference>